<reference evidence="2" key="1">
    <citation type="submission" date="2021-04" db="EMBL/GenBank/DDBJ databases">
        <title>Devosia litorisediminis sp. nov., isolated from a sand dune.</title>
        <authorList>
            <person name="Park S."/>
            <person name="Yoon J.-H."/>
        </authorList>
    </citation>
    <scope>NUCLEOTIDE SEQUENCE</scope>
    <source>
        <strain evidence="2">BSSL-BM10</strain>
    </source>
</reference>
<dbReference type="Proteomes" id="UP000678281">
    <property type="component" value="Unassembled WGS sequence"/>
</dbReference>
<feature type="signal peptide" evidence="1">
    <location>
        <begin position="1"/>
        <end position="23"/>
    </location>
</feature>
<feature type="chain" id="PRO_5038003756" evidence="1">
    <location>
        <begin position="24"/>
        <end position="198"/>
    </location>
</feature>
<proteinExistence type="predicted"/>
<evidence type="ECO:0000256" key="1">
    <source>
        <dbReference type="SAM" id="SignalP"/>
    </source>
</evidence>
<accession>A0A942E8X0</accession>
<dbReference type="GO" id="GO:0016787">
    <property type="term" value="F:hydrolase activity"/>
    <property type="evidence" value="ECO:0007669"/>
    <property type="project" value="UniProtKB-KW"/>
</dbReference>
<gene>
    <name evidence="2" type="ORF">KD146_16305</name>
</gene>
<sequence>MTKLHIAAFAIAASTLCSAVAQAQSLTTPQPFADIVDELRFGIHAHDVSYILFAKPWEYKLDQIEDISFDVLFKSPDIEAFRWIGSPRPDLGVTLNLDGQDSLLHLSLTWQLPIFDTPFYLEGAFGGAVHNGYLTNSPDPTRYANFGCRLNFYERYGVGAHLSDSVTATLTYEHTSNNGWCDMNQGLSNVGVRVGWKF</sequence>
<dbReference type="EMBL" id="JAGXTP010000003">
    <property type="protein sequence ID" value="MBS3850263.1"/>
    <property type="molecule type" value="Genomic_DNA"/>
</dbReference>
<keyword evidence="2" id="KW-0378">Hydrolase</keyword>
<keyword evidence="1" id="KW-0732">Signal</keyword>
<evidence type="ECO:0000313" key="3">
    <source>
        <dbReference type="Proteomes" id="UP000678281"/>
    </source>
</evidence>
<dbReference type="RefSeq" id="WP_212659891.1">
    <property type="nucleotide sequence ID" value="NZ_JAGXTP010000003.1"/>
</dbReference>
<protein>
    <submittedName>
        <fullName evidence="2">Acyloxyacyl hydrolase</fullName>
    </submittedName>
</protein>
<evidence type="ECO:0000313" key="2">
    <source>
        <dbReference type="EMBL" id="MBS3850263.1"/>
    </source>
</evidence>
<keyword evidence="3" id="KW-1185">Reference proteome</keyword>
<dbReference type="Gene3D" id="2.40.160.20">
    <property type="match status" value="1"/>
</dbReference>
<name>A0A942E8X0_9HYPH</name>
<comment type="caution">
    <text evidence="2">The sequence shown here is derived from an EMBL/GenBank/DDBJ whole genome shotgun (WGS) entry which is preliminary data.</text>
</comment>
<dbReference type="Pfam" id="PF09411">
    <property type="entry name" value="PagL"/>
    <property type="match status" value="1"/>
</dbReference>
<dbReference type="AlphaFoldDB" id="A0A942E8X0"/>
<dbReference type="InterPro" id="IPR018550">
    <property type="entry name" value="Lipid-A_deacylase-rel"/>
</dbReference>
<organism evidence="2 3">
    <name type="scientific">Devosia litorisediminis</name>
    <dbReference type="NCBI Taxonomy" id="2829817"/>
    <lineage>
        <taxon>Bacteria</taxon>
        <taxon>Pseudomonadati</taxon>
        <taxon>Pseudomonadota</taxon>
        <taxon>Alphaproteobacteria</taxon>
        <taxon>Hyphomicrobiales</taxon>
        <taxon>Devosiaceae</taxon>
        <taxon>Devosia</taxon>
    </lineage>
</organism>